<evidence type="ECO:0000313" key="2">
    <source>
        <dbReference type="EMBL" id="MCW2308897.1"/>
    </source>
</evidence>
<dbReference type="CDD" id="cd02440">
    <property type="entry name" value="AdoMet_MTases"/>
    <property type="match status" value="1"/>
</dbReference>
<name>A0ABT3HER8_9HYPH</name>
<dbReference type="InterPro" id="IPR041698">
    <property type="entry name" value="Methyltransf_25"/>
</dbReference>
<organism evidence="2 3">
    <name type="scientific">Rhodobium gokarnense</name>
    <dbReference type="NCBI Taxonomy" id="364296"/>
    <lineage>
        <taxon>Bacteria</taxon>
        <taxon>Pseudomonadati</taxon>
        <taxon>Pseudomonadota</taxon>
        <taxon>Alphaproteobacteria</taxon>
        <taxon>Hyphomicrobiales</taxon>
        <taxon>Rhodobiaceae</taxon>
        <taxon>Rhodobium</taxon>
    </lineage>
</organism>
<keyword evidence="2" id="KW-0489">Methyltransferase</keyword>
<keyword evidence="3" id="KW-1185">Reference proteome</keyword>
<feature type="domain" description="Methyltransferase" evidence="1">
    <location>
        <begin position="62"/>
        <end position="151"/>
    </location>
</feature>
<reference evidence="3" key="1">
    <citation type="submission" date="2023-07" db="EMBL/GenBank/DDBJ databases">
        <title>Genome sequencing of Purple Non-Sulfur Bacteria from various extreme environments.</title>
        <authorList>
            <person name="Mayer M."/>
        </authorList>
    </citation>
    <scope>NUCLEOTIDE SEQUENCE [LARGE SCALE GENOMIC DNA]</scope>
    <source>
        <strain evidence="3">DSM 17935</strain>
    </source>
</reference>
<dbReference type="PANTHER" id="PTHR43591">
    <property type="entry name" value="METHYLTRANSFERASE"/>
    <property type="match status" value="1"/>
</dbReference>
<evidence type="ECO:0000313" key="3">
    <source>
        <dbReference type="Proteomes" id="UP001209755"/>
    </source>
</evidence>
<dbReference type="SUPFAM" id="SSF53335">
    <property type="entry name" value="S-adenosyl-L-methionine-dependent methyltransferases"/>
    <property type="match status" value="1"/>
</dbReference>
<keyword evidence="2" id="KW-0808">Transferase</keyword>
<accession>A0ABT3HER8</accession>
<dbReference type="GO" id="GO:0008168">
    <property type="term" value="F:methyltransferase activity"/>
    <property type="evidence" value="ECO:0007669"/>
    <property type="project" value="UniProtKB-KW"/>
</dbReference>
<dbReference type="GO" id="GO:0032259">
    <property type="term" value="P:methylation"/>
    <property type="evidence" value="ECO:0007669"/>
    <property type="project" value="UniProtKB-KW"/>
</dbReference>
<sequence>MEPNNPLLKRAYELSGDPEEIRRLYADWADDYDRDTLEGMGYVAPAIAAEVLSKSLSGSDRVLDAGCGTGLVGQELAKRTDADLHGIDLSADMLEAAAKKDVYSTLNEADLTRPLEIADNSFDGVISVGVFTSGHVRPDALAELARVAKPGAPVVVTVHENVWDKDAYAKQIEAMKAAEHIRACAITDAPYHDKENYSCKLCVMEAA</sequence>
<dbReference type="Proteomes" id="UP001209755">
    <property type="component" value="Unassembled WGS sequence"/>
</dbReference>
<comment type="caution">
    <text evidence="2">The sequence shown here is derived from an EMBL/GenBank/DDBJ whole genome shotgun (WGS) entry which is preliminary data.</text>
</comment>
<protein>
    <submittedName>
        <fullName evidence="2">TPR repeat methyltransferase</fullName>
    </submittedName>
</protein>
<gene>
    <name evidence="2" type="ORF">M2319_003246</name>
</gene>
<dbReference type="Pfam" id="PF13649">
    <property type="entry name" value="Methyltransf_25"/>
    <property type="match status" value="1"/>
</dbReference>
<dbReference type="RefSeq" id="WP_264602487.1">
    <property type="nucleotide sequence ID" value="NZ_JAOQNS010000009.1"/>
</dbReference>
<evidence type="ECO:0000259" key="1">
    <source>
        <dbReference type="Pfam" id="PF13649"/>
    </source>
</evidence>
<dbReference type="PANTHER" id="PTHR43591:SF110">
    <property type="entry name" value="RHODANESE DOMAIN-CONTAINING PROTEIN"/>
    <property type="match status" value="1"/>
</dbReference>
<dbReference type="EMBL" id="JAOQNS010000009">
    <property type="protein sequence ID" value="MCW2308897.1"/>
    <property type="molecule type" value="Genomic_DNA"/>
</dbReference>
<proteinExistence type="predicted"/>
<dbReference type="Gene3D" id="3.40.50.150">
    <property type="entry name" value="Vaccinia Virus protein VP39"/>
    <property type="match status" value="1"/>
</dbReference>
<dbReference type="InterPro" id="IPR029063">
    <property type="entry name" value="SAM-dependent_MTases_sf"/>
</dbReference>